<evidence type="ECO:0000256" key="13">
    <source>
        <dbReference type="ARBA" id="ARBA00023136"/>
    </source>
</evidence>
<dbReference type="InterPro" id="IPR019329">
    <property type="entry name" value="NADH_UbQ_OxRdtase_ESSS_su"/>
</dbReference>
<evidence type="ECO:0000256" key="12">
    <source>
        <dbReference type="ARBA" id="ARBA00023128"/>
    </source>
</evidence>
<sequence length="131" mass="14195">MSLTLRPAAALRTAYTLSKSSAGGYGRLQTGGYGNVRSLSTTPPKLAADADHAHEDHFDPPSGWLFGVKPGEKAEKEGWEGIWVYGFFGSLGLAAVAYAFKPDTSIQTWALEEARRRLEAEGILKEPEDKP</sequence>
<dbReference type="PANTHER" id="PTHR40637">
    <property type="entry name" value="ESSS SUBUNIT OF NADH:UBIQUINONE OXIDOREDUCTASE (COMPLEX I) PROTEIN"/>
    <property type="match status" value="1"/>
</dbReference>
<gene>
    <name evidence="17" type="ORF">B2J93_3474</name>
</gene>
<evidence type="ECO:0000256" key="14">
    <source>
        <dbReference type="ARBA" id="ARBA00030753"/>
    </source>
</evidence>
<evidence type="ECO:0000256" key="2">
    <source>
        <dbReference type="ARBA" id="ARBA00004434"/>
    </source>
</evidence>
<evidence type="ECO:0000256" key="10">
    <source>
        <dbReference type="ARBA" id="ARBA00022982"/>
    </source>
</evidence>
<evidence type="ECO:0000256" key="1">
    <source>
        <dbReference type="ARBA" id="ARBA00003195"/>
    </source>
</evidence>
<keyword evidence="5" id="KW-0813">Transport</keyword>
<keyword evidence="9" id="KW-0809">Transit peptide</keyword>
<evidence type="ECO:0000256" key="3">
    <source>
        <dbReference type="ARBA" id="ARBA00008915"/>
    </source>
</evidence>
<keyword evidence="7" id="KW-0812">Transmembrane</keyword>
<keyword evidence="6" id="KW-0679">Respiratory chain</keyword>
<comment type="caution">
    <text evidence="17">The sequence shown here is derived from an EMBL/GenBank/DDBJ whole genome shotgun (WGS) entry which is preliminary data.</text>
</comment>
<comment type="subunit">
    <text evidence="16">Complex I is composed of 45 different subunits. Interacts with BCAP31.</text>
</comment>
<dbReference type="Pfam" id="PF10183">
    <property type="entry name" value="ESSS"/>
    <property type="match status" value="1"/>
</dbReference>
<evidence type="ECO:0000313" key="18">
    <source>
        <dbReference type="Proteomes" id="UP000242519"/>
    </source>
</evidence>
<accession>A0A218Z5C4</accession>
<keyword evidence="11" id="KW-1133">Transmembrane helix</keyword>
<dbReference type="EMBL" id="MZNU01000204">
    <property type="protein sequence ID" value="OWP02894.1"/>
    <property type="molecule type" value="Genomic_DNA"/>
</dbReference>
<evidence type="ECO:0000256" key="15">
    <source>
        <dbReference type="ARBA" id="ARBA00031387"/>
    </source>
</evidence>
<protein>
    <recommendedName>
        <fullName evidence="4">NADH dehydrogenase [ubiquinone] 1 beta subcomplex subunit 11, mitochondrial</fullName>
    </recommendedName>
    <alternativeName>
        <fullName evidence="15">Complex I-ESSS</fullName>
    </alternativeName>
    <alternativeName>
        <fullName evidence="14">NADH-ubiquinone oxidoreductase ESSS subunit</fullName>
    </alternativeName>
</protein>
<dbReference type="InParanoid" id="A0A218Z5C4"/>
<dbReference type="Proteomes" id="UP000242519">
    <property type="component" value="Unassembled WGS sequence"/>
</dbReference>
<proteinExistence type="inferred from homology"/>
<organism evidence="17 18">
    <name type="scientific">Diplocarpon coronariae</name>
    <dbReference type="NCBI Taxonomy" id="2795749"/>
    <lineage>
        <taxon>Eukaryota</taxon>
        <taxon>Fungi</taxon>
        <taxon>Dikarya</taxon>
        <taxon>Ascomycota</taxon>
        <taxon>Pezizomycotina</taxon>
        <taxon>Leotiomycetes</taxon>
        <taxon>Helotiales</taxon>
        <taxon>Drepanopezizaceae</taxon>
        <taxon>Diplocarpon</taxon>
    </lineage>
</organism>
<evidence type="ECO:0000256" key="5">
    <source>
        <dbReference type="ARBA" id="ARBA00022448"/>
    </source>
</evidence>
<keyword evidence="13" id="KW-0472">Membrane</keyword>
<comment type="function">
    <text evidence="1">Accessory subunit of the mitochondrial membrane respiratory chain NADH dehydrogenase (Complex I), that is believed not to be involved in catalysis. Complex I functions in the transfer of electrons from NADH to the respiratory chain. The immediate electron acceptor for the enzyme is believed to be ubiquinone.</text>
</comment>
<keyword evidence="8" id="KW-0999">Mitochondrion inner membrane</keyword>
<keyword evidence="12" id="KW-0496">Mitochondrion</keyword>
<keyword evidence="18" id="KW-1185">Reference proteome</keyword>
<comment type="similarity">
    <text evidence="3">Belongs to the complex I NDUFB11 subunit family.</text>
</comment>
<evidence type="ECO:0000256" key="7">
    <source>
        <dbReference type="ARBA" id="ARBA00022692"/>
    </source>
</evidence>
<keyword evidence="10" id="KW-0249">Electron transport</keyword>
<comment type="subcellular location">
    <subcellularLocation>
        <location evidence="2">Mitochondrion inner membrane</location>
        <topology evidence="2">Single-pass membrane protein</topology>
    </subcellularLocation>
</comment>
<evidence type="ECO:0000313" key="17">
    <source>
        <dbReference type="EMBL" id="OWP02894.1"/>
    </source>
</evidence>
<name>A0A218Z5C4_9HELO</name>
<evidence type="ECO:0000256" key="8">
    <source>
        <dbReference type="ARBA" id="ARBA00022792"/>
    </source>
</evidence>
<evidence type="ECO:0000256" key="6">
    <source>
        <dbReference type="ARBA" id="ARBA00022660"/>
    </source>
</evidence>
<dbReference type="STRING" id="503106.A0A218Z5C4"/>
<dbReference type="GO" id="GO:0005743">
    <property type="term" value="C:mitochondrial inner membrane"/>
    <property type="evidence" value="ECO:0007669"/>
    <property type="project" value="UniProtKB-SubCell"/>
</dbReference>
<dbReference type="AlphaFoldDB" id="A0A218Z5C4"/>
<reference evidence="17 18" key="1">
    <citation type="submission" date="2017-04" db="EMBL/GenBank/DDBJ databases">
        <title>Draft genome sequence of Marssonina coronaria NL1: causal agent of apple blotch.</title>
        <authorList>
            <person name="Cheng Q."/>
        </authorList>
    </citation>
    <scope>NUCLEOTIDE SEQUENCE [LARGE SCALE GENOMIC DNA]</scope>
    <source>
        <strain evidence="17 18">NL1</strain>
    </source>
</reference>
<evidence type="ECO:0000256" key="4">
    <source>
        <dbReference type="ARBA" id="ARBA00018632"/>
    </source>
</evidence>
<evidence type="ECO:0000256" key="16">
    <source>
        <dbReference type="ARBA" id="ARBA00046528"/>
    </source>
</evidence>
<evidence type="ECO:0000256" key="11">
    <source>
        <dbReference type="ARBA" id="ARBA00022989"/>
    </source>
</evidence>
<dbReference type="PANTHER" id="PTHR40637:SF1">
    <property type="entry name" value="ESSS SUBUNIT OF NADH:UBIQUINONE OXIDOREDUCTASE (COMPLEX I) PROTEIN"/>
    <property type="match status" value="1"/>
</dbReference>
<evidence type="ECO:0000256" key="9">
    <source>
        <dbReference type="ARBA" id="ARBA00022946"/>
    </source>
</evidence>
<dbReference type="OrthoDB" id="2147978at2759"/>